<sequence length="295" mass="33582">MGYELWTSPVTGIRRRGSKLVELRRHFEDAITVEAIYEPIQACEVDMPTKALSEILEKRGFDICGVRYPGSDEIHNYVTAESLTSATHVSDCIQIIASNTVISETTAIADCLHFLADMQWKFVLVGTSIAGIVTQWDLNKPPSRVYFFGILSLFEQHLNLWIRRYYTDEEMRAVVGTNKHRSAETLQQRKKLRGIPTALIENFNIPEKRLLLFSNEYLLAALNIDAEDEIKIENIATFRNALMHSANSVLDSLTWQEVATMILFIEKTLELSDKLIEDDALRTKEPDSEHLFASA</sequence>
<dbReference type="KEGG" id="gai:IMCC3135_10080"/>
<proteinExistence type="predicted"/>
<dbReference type="RefSeq" id="WP_088917460.1">
    <property type="nucleotide sequence ID" value="NZ_CP018632.1"/>
</dbReference>
<reference evidence="1 2" key="1">
    <citation type="submission" date="2016-12" db="EMBL/GenBank/DDBJ databases">
        <authorList>
            <person name="Song W.-J."/>
            <person name="Kurnit D.M."/>
        </authorList>
    </citation>
    <scope>NUCLEOTIDE SEQUENCE [LARGE SCALE GENOMIC DNA]</scope>
    <source>
        <strain evidence="1 2">IMCC3135</strain>
    </source>
</reference>
<evidence type="ECO:0000313" key="1">
    <source>
        <dbReference type="EMBL" id="ASJ72110.1"/>
    </source>
</evidence>
<dbReference type="AlphaFoldDB" id="A0A2Z2NTN1"/>
<dbReference type="EMBL" id="CP018632">
    <property type="protein sequence ID" value="ASJ72110.1"/>
    <property type="molecule type" value="Genomic_DNA"/>
</dbReference>
<organism evidence="1 2">
    <name type="scientific">Granulosicoccus antarcticus IMCC3135</name>
    <dbReference type="NCBI Taxonomy" id="1192854"/>
    <lineage>
        <taxon>Bacteria</taxon>
        <taxon>Pseudomonadati</taxon>
        <taxon>Pseudomonadota</taxon>
        <taxon>Gammaproteobacteria</taxon>
        <taxon>Chromatiales</taxon>
        <taxon>Granulosicoccaceae</taxon>
        <taxon>Granulosicoccus</taxon>
    </lineage>
</organism>
<name>A0A2Z2NTN1_9GAMM</name>
<evidence type="ECO:0000313" key="2">
    <source>
        <dbReference type="Proteomes" id="UP000250079"/>
    </source>
</evidence>
<accession>A0A2Z2NTN1</accession>
<dbReference type="Proteomes" id="UP000250079">
    <property type="component" value="Chromosome"/>
</dbReference>
<gene>
    <name evidence="1" type="ORF">IMCC3135_10080</name>
</gene>
<keyword evidence="2" id="KW-1185">Reference proteome</keyword>
<evidence type="ECO:0008006" key="3">
    <source>
        <dbReference type="Google" id="ProtNLM"/>
    </source>
</evidence>
<dbReference type="OrthoDB" id="9802385at2"/>
<protein>
    <recommendedName>
        <fullName evidence="3">CBS domain-containing protein</fullName>
    </recommendedName>
</protein>